<dbReference type="AlphaFoldDB" id="A0A5C8ZY28"/>
<dbReference type="PROSITE" id="PS51387">
    <property type="entry name" value="FAD_PCMH"/>
    <property type="match status" value="1"/>
</dbReference>
<sequence length="503" mass="53838">MYRRQFIGAGLGVWLAGQGLSGRALAGVYAGLQQVDTDVQALTLDNSQQVIPRAAVQELADSLRGRLLLPGKAGYDLARQVLNPAIDKHPALIVQPSGASDVQSAVQFATANNLVIAVKCGGHSFSGKSTCDGGLQIDLSSYRNVQVDSARKLAYVTGGSLLGAIDHECMARGLVTTAGTVSHTGVGGLATGGGFGRVARRFGLALDNIHAVDVVSADGRLHHASAEQNPELYWGVRGGGGNFGVVTHFAFRLHPMQRQVIGGSRTYSLDQARRALELYAEHSTQAPRELYLDCSVGYPPGGGPGFVSLDLCFSGPTADFERAMQPFAALGTPLKDTVRSIDYVALQRSTDMSDPRAMVSYVKDGFVEGITPALIDSILNGLEGGPTRFTQCYFQHAGGAIGDVDPAATAFVQRYASHDLMVILAWPPQADAAAHTAYIRRYWSELEPHTRGYYSVVAEDKVGTAALRDNFEGNFQRMVALKNRYDPRNHFRLNANIKPTAST</sequence>
<reference evidence="7 8" key="1">
    <citation type="submission" date="2019-08" db="EMBL/GenBank/DDBJ databases">
        <title>Parahaliea maris sp. nov., isolated from the surface seawater.</title>
        <authorList>
            <person name="Liu Y."/>
        </authorList>
    </citation>
    <scope>NUCLEOTIDE SEQUENCE [LARGE SCALE GENOMIC DNA]</scope>
    <source>
        <strain evidence="7 8">S2-26</strain>
    </source>
</reference>
<evidence type="ECO:0000256" key="2">
    <source>
        <dbReference type="ARBA" id="ARBA00005466"/>
    </source>
</evidence>
<dbReference type="OrthoDB" id="9775082at2"/>
<keyword evidence="5" id="KW-0560">Oxidoreductase</keyword>
<evidence type="ECO:0000313" key="7">
    <source>
        <dbReference type="EMBL" id="TXS93465.1"/>
    </source>
</evidence>
<evidence type="ECO:0000256" key="3">
    <source>
        <dbReference type="ARBA" id="ARBA00022630"/>
    </source>
</evidence>
<organism evidence="7 8">
    <name type="scientific">Parahaliea aestuarii</name>
    <dbReference type="NCBI Taxonomy" id="1852021"/>
    <lineage>
        <taxon>Bacteria</taxon>
        <taxon>Pseudomonadati</taxon>
        <taxon>Pseudomonadota</taxon>
        <taxon>Gammaproteobacteria</taxon>
        <taxon>Cellvibrionales</taxon>
        <taxon>Halieaceae</taxon>
        <taxon>Parahaliea</taxon>
    </lineage>
</organism>
<dbReference type="InterPro" id="IPR006094">
    <property type="entry name" value="Oxid_FAD_bind_N"/>
</dbReference>
<evidence type="ECO:0000256" key="5">
    <source>
        <dbReference type="ARBA" id="ARBA00023002"/>
    </source>
</evidence>
<evidence type="ECO:0000256" key="4">
    <source>
        <dbReference type="ARBA" id="ARBA00022827"/>
    </source>
</evidence>
<dbReference type="PANTHER" id="PTHR42973">
    <property type="entry name" value="BINDING OXIDOREDUCTASE, PUTATIVE (AFU_ORTHOLOGUE AFUA_1G17690)-RELATED"/>
    <property type="match status" value="1"/>
</dbReference>
<dbReference type="Pfam" id="PF01565">
    <property type="entry name" value="FAD_binding_4"/>
    <property type="match status" value="1"/>
</dbReference>
<dbReference type="SUPFAM" id="SSF56176">
    <property type="entry name" value="FAD-binding/transporter-associated domain-like"/>
    <property type="match status" value="1"/>
</dbReference>
<dbReference type="Gene3D" id="3.30.465.10">
    <property type="match status" value="1"/>
</dbReference>
<dbReference type="InterPro" id="IPR050416">
    <property type="entry name" value="FAD-linked_Oxidoreductase"/>
</dbReference>
<dbReference type="Gene3D" id="3.30.43.10">
    <property type="entry name" value="Uridine Diphospho-n-acetylenolpyruvylglucosamine Reductase, domain 2"/>
    <property type="match status" value="1"/>
</dbReference>
<dbReference type="RefSeq" id="WP_148063400.1">
    <property type="nucleotide sequence ID" value="NZ_VRYZ01000002.1"/>
</dbReference>
<dbReference type="EMBL" id="VRYZ01000002">
    <property type="protein sequence ID" value="TXS93465.1"/>
    <property type="molecule type" value="Genomic_DNA"/>
</dbReference>
<dbReference type="GO" id="GO:0016491">
    <property type="term" value="F:oxidoreductase activity"/>
    <property type="evidence" value="ECO:0007669"/>
    <property type="project" value="UniProtKB-KW"/>
</dbReference>
<dbReference type="InterPro" id="IPR012951">
    <property type="entry name" value="BBE"/>
</dbReference>
<comment type="caution">
    <text evidence="7">The sequence shown here is derived from an EMBL/GenBank/DDBJ whole genome shotgun (WGS) entry which is preliminary data.</text>
</comment>
<keyword evidence="4" id="KW-0274">FAD</keyword>
<evidence type="ECO:0000256" key="1">
    <source>
        <dbReference type="ARBA" id="ARBA00001974"/>
    </source>
</evidence>
<protein>
    <submittedName>
        <fullName evidence="7">FAD-dependent oxidoreductase</fullName>
    </submittedName>
</protein>
<gene>
    <name evidence="7" type="ORF">FVW59_06425</name>
</gene>
<dbReference type="InterPro" id="IPR036318">
    <property type="entry name" value="FAD-bd_PCMH-like_sf"/>
</dbReference>
<comment type="cofactor">
    <cofactor evidence="1">
        <name>FAD</name>
        <dbReference type="ChEBI" id="CHEBI:57692"/>
    </cofactor>
</comment>
<dbReference type="PANTHER" id="PTHR42973:SF39">
    <property type="entry name" value="FAD-BINDING PCMH-TYPE DOMAIN-CONTAINING PROTEIN"/>
    <property type="match status" value="1"/>
</dbReference>
<dbReference type="Proteomes" id="UP000321933">
    <property type="component" value="Unassembled WGS sequence"/>
</dbReference>
<dbReference type="InterPro" id="IPR016169">
    <property type="entry name" value="FAD-bd_PCMH_sub2"/>
</dbReference>
<dbReference type="InterPro" id="IPR016166">
    <property type="entry name" value="FAD-bd_PCMH"/>
</dbReference>
<keyword evidence="8" id="KW-1185">Reference proteome</keyword>
<dbReference type="Pfam" id="PF08031">
    <property type="entry name" value="BBE"/>
    <property type="match status" value="1"/>
</dbReference>
<comment type="similarity">
    <text evidence="2">Belongs to the oxygen-dependent FAD-linked oxidoreductase family.</text>
</comment>
<keyword evidence="3" id="KW-0285">Flavoprotein</keyword>
<evidence type="ECO:0000313" key="8">
    <source>
        <dbReference type="Proteomes" id="UP000321933"/>
    </source>
</evidence>
<accession>A0A5C8ZY28</accession>
<name>A0A5C8ZY28_9GAMM</name>
<feature type="domain" description="FAD-binding PCMH-type" evidence="6">
    <location>
        <begin position="86"/>
        <end position="256"/>
    </location>
</feature>
<dbReference type="GO" id="GO:0071949">
    <property type="term" value="F:FAD binding"/>
    <property type="evidence" value="ECO:0007669"/>
    <property type="project" value="InterPro"/>
</dbReference>
<dbReference type="Gene3D" id="3.40.462.20">
    <property type="match status" value="1"/>
</dbReference>
<proteinExistence type="inferred from homology"/>
<evidence type="ECO:0000259" key="6">
    <source>
        <dbReference type="PROSITE" id="PS51387"/>
    </source>
</evidence>
<dbReference type="InterPro" id="IPR016167">
    <property type="entry name" value="FAD-bd_PCMH_sub1"/>
</dbReference>